<name>A0ABQ2JYV2_9ACTN</name>
<feature type="region of interest" description="Disordered" evidence="1">
    <location>
        <begin position="1"/>
        <end position="23"/>
    </location>
</feature>
<keyword evidence="3" id="KW-1185">Reference proteome</keyword>
<proteinExistence type="predicted"/>
<dbReference type="Proteomes" id="UP000600080">
    <property type="component" value="Unassembled WGS sequence"/>
</dbReference>
<reference evidence="3" key="1">
    <citation type="journal article" date="2019" name="Int. J. Syst. Evol. Microbiol.">
        <title>The Global Catalogue of Microorganisms (GCM) 10K type strain sequencing project: providing services to taxonomists for standard genome sequencing and annotation.</title>
        <authorList>
            <consortium name="The Broad Institute Genomics Platform"/>
            <consortium name="The Broad Institute Genome Sequencing Center for Infectious Disease"/>
            <person name="Wu L."/>
            <person name="Ma J."/>
        </authorList>
    </citation>
    <scope>NUCLEOTIDE SEQUENCE [LARGE SCALE GENOMIC DNA]</scope>
    <source>
        <strain evidence="3">CGMCC 4.7323</strain>
    </source>
</reference>
<evidence type="ECO:0000313" key="3">
    <source>
        <dbReference type="Proteomes" id="UP000600080"/>
    </source>
</evidence>
<organism evidence="2 3">
    <name type="scientific">Streptomyces kronopolitis</name>
    <dbReference type="NCBI Taxonomy" id="1612435"/>
    <lineage>
        <taxon>Bacteria</taxon>
        <taxon>Bacillati</taxon>
        <taxon>Actinomycetota</taxon>
        <taxon>Actinomycetes</taxon>
        <taxon>Kitasatosporales</taxon>
        <taxon>Streptomycetaceae</taxon>
        <taxon>Streptomyces</taxon>
    </lineage>
</organism>
<evidence type="ECO:0000313" key="2">
    <source>
        <dbReference type="EMBL" id="GGN57157.1"/>
    </source>
</evidence>
<comment type="caution">
    <text evidence="2">The sequence shown here is derived from an EMBL/GenBank/DDBJ whole genome shotgun (WGS) entry which is preliminary data.</text>
</comment>
<protein>
    <submittedName>
        <fullName evidence="2">Uncharacterized protein</fullName>
    </submittedName>
</protein>
<feature type="region of interest" description="Disordered" evidence="1">
    <location>
        <begin position="60"/>
        <end position="80"/>
    </location>
</feature>
<dbReference type="EMBL" id="BMND01000028">
    <property type="protein sequence ID" value="GGN57157.1"/>
    <property type="molecule type" value="Genomic_DNA"/>
</dbReference>
<accession>A0ABQ2JYV2</accession>
<evidence type="ECO:0000256" key="1">
    <source>
        <dbReference type="SAM" id="MobiDB-lite"/>
    </source>
</evidence>
<sequence length="80" mass="8126">MPGVRRAHGPGARPAPRPSDLDGVRRAALGRHFCVGALPAAAEVETGVNQLLDAFPAMAFADGPAPADGQSSPAGGRRRT</sequence>
<gene>
    <name evidence="2" type="ORF">GCM10012285_52320</name>
</gene>